<reference evidence="2" key="2">
    <citation type="submission" date="2011-02" db="EMBL/GenBank/DDBJ databases">
        <title>The complete genome of Fluviicola taffensis DSM 16823.</title>
        <authorList>
            <consortium name="US DOE Joint Genome Institute (JGI-PGF)"/>
            <person name="Lucas S."/>
            <person name="Copeland A."/>
            <person name="Lapidus A."/>
            <person name="Bruce D."/>
            <person name="Goodwin L."/>
            <person name="Pitluck S."/>
            <person name="Kyrpides N."/>
            <person name="Mavromatis K."/>
            <person name="Ivanova N."/>
            <person name="Mikhailova N."/>
            <person name="Pagani I."/>
            <person name="Chertkov O."/>
            <person name="Detter J.C."/>
            <person name="Han C."/>
            <person name="Tapia R."/>
            <person name="Land M."/>
            <person name="Hauser L."/>
            <person name="Markowitz V."/>
            <person name="Cheng J.-F."/>
            <person name="Hugenholtz P."/>
            <person name="Woyke T."/>
            <person name="Wu D."/>
            <person name="Tindall B."/>
            <person name="Pomrenke H.G."/>
            <person name="Brambilla E."/>
            <person name="Klenk H.-P."/>
            <person name="Eisen J.A."/>
        </authorList>
    </citation>
    <scope>NUCLEOTIDE SEQUENCE [LARGE SCALE GENOMIC DNA]</scope>
    <source>
        <strain evidence="2">DSM 16823 / RW262 / RW262</strain>
    </source>
</reference>
<evidence type="ECO:0000313" key="1">
    <source>
        <dbReference type="EMBL" id="AEA43506.1"/>
    </source>
</evidence>
<name>F2IF32_FLUTR</name>
<accession>F2IF32</accession>
<sequence precursor="true">MRNDKPIFFTVFLAIFLCACDPSTKHRKIIQNDSDYDVVLLLEGQAAAGYKSDSILVGSHSQITIFEISSRERVYEYKNCDIYLDSIRTRIVGNDTLNITMNLRDGSNWEYFLLKETRRKGGECDCRIQIRNEDIQ</sequence>
<dbReference type="KEGG" id="fte:Fluta_1512"/>
<dbReference type="Proteomes" id="UP000007463">
    <property type="component" value="Chromosome"/>
</dbReference>
<dbReference type="eggNOG" id="ENOG502ZG70">
    <property type="taxonomic scope" value="Bacteria"/>
</dbReference>
<dbReference type="PROSITE" id="PS51257">
    <property type="entry name" value="PROKAR_LIPOPROTEIN"/>
    <property type="match status" value="1"/>
</dbReference>
<proteinExistence type="predicted"/>
<gene>
    <name evidence="1" type="ordered locus">Fluta_1512</name>
</gene>
<dbReference type="AlphaFoldDB" id="F2IF32"/>
<dbReference type="OrthoDB" id="1513190at2"/>
<organism evidence="1 2">
    <name type="scientific">Fluviicola taffensis (strain DSM 16823 / NCIMB 13979 / RW262)</name>
    <dbReference type="NCBI Taxonomy" id="755732"/>
    <lineage>
        <taxon>Bacteria</taxon>
        <taxon>Pseudomonadati</taxon>
        <taxon>Bacteroidota</taxon>
        <taxon>Flavobacteriia</taxon>
        <taxon>Flavobacteriales</taxon>
        <taxon>Crocinitomicaceae</taxon>
        <taxon>Fluviicola</taxon>
    </lineage>
</organism>
<dbReference type="STRING" id="755732.Fluta_1512"/>
<dbReference type="HOGENOM" id="CLU_1872388_0_0_10"/>
<evidence type="ECO:0008006" key="3">
    <source>
        <dbReference type="Google" id="ProtNLM"/>
    </source>
</evidence>
<dbReference type="EMBL" id="CP002542">
    <property type="protein sequence ID" value="AEA43506.1"/>
    <property type="molecule type" value="Genomic_DNA"/>
</dbReference>
<evidence type="ECO:0000313" key="2">
    <source>
        <dbReference type="Proteomes" id="UP000007463"/>
    </source>
</evidence>
<keyword evidence="2" id="KW-1185">Reference proteome</keyword>
<dbReference type="RefSeq" id="WP_013686277.1">
    <property type="nucleotide sequence ID" value="NC_015321.1"/>
</dbReference>
<protein>
    <recommendedName>
        <fullName evidence="3">Lipoprotein</fullName>
    </recommendedName>
</protein>
<reference evidence="1 2" key="1">
    <citation type="journal article" date="2011" name="Stand. Genomic Sci.">
        <title>Complete genome sequence of the gliding freshwater bacterium Fluviicola taffensis type strain (RW262).</title>
        <authorList>
            <person name="Woyke T."/>
            <person name="Chertkov O."/>
            <person name="Lapidus A."/>
            <person name="Nolan M."/>
            <person name="Lucas S."/>
            <person name="Del Rio T.G."/>
            <person name="Tice H."/>
            <person name="Cheng J.F."/>
            <person name="Tapia R."/>
            <person name="Han C."/>
            <person name="Goodwin L."/>
            <person name="Pitluck S."/>
            <person name="Liolios K."/>
            <person name="Pagani I."/>
            <person name="Ivanova N."/>
            <person name="Huntemann M."/>
            <person name="Mavromatis K."/>
            <person name="Mikhailova N."/>
            <person name="Pati A."/>
            <person name="Chen A."/>
            <person name="Palaniappan K."/>
            <person name="Land M."/>
            <person name="Hauser L."/>
            <person name="Brambilla E.M."/>
            <person name="Rohde M."/>
            <person name="Mwirichia R."/>
            <person name="Sikorski J."/>
            <person name="Tindall B.J."/>
            <person name="Goker M."/>
            <person name="Bristow J."/>
            <person name="Eisen J.A."/>
            <person name="Markowitz V."/>
            <person name="Hugenholtz P."/>
            <person name="Klenk H.P."/>
            <person name="Kyrpides N.C."/>
        </authorList>
    </citation>
    <scope>NUCLEOTIDE SEQUENCE [LARGE SCALE GENOMIC DNA]</scope>
    <source>
        <strain evidence="2">DSM 16823 / RW262 / RW262</strain>
    </source>
</reference>